<dbReference type="SUPFAM" id="SSF109854">
    <property type="entry name" value="DinB/YfiT-like putative metalloenzymes"/>
    <property type="match status" value="1"/>
</dbReference>
<accession>D7BHL1</accession>
<dbReference type="Gene3D" id="1.20.120.450">
    <property type="entry name" value="dinb family like domain"/>
    <property type="match status" value="1"/>
</dbReference>
<organism evidence="2 3">
    <name type="scientific">Allomeiothermus silvanus (strain ATCC 700542 / DSM 9946 / NBRC 106475 / NCIMB 13440 / VI-R2)</name>
    <name type="common">Thermus silvanus</name>
    <dbReference type="NCBI Taxonomy" id="526227"/>
    <lineage>
        <taxon>Bacteria</taxon>
        <taxon>Thermotogati</taxon>
        <taxon>Deinococcota</taxon>
        <taxon>Deinococci</taxon>
        <taxon>Thermales</taxon>
        <taxon>Thermaceae</taxon>
        <taxon>Allomeiothermus</taxon>
    </lineage>
</organism>
<evidence type="ECO:0000313" key="3">
    <source>
        <dbReference type="Proteomes" id="UP000001916"/>
    </source>
</evidence>
<dbReference type="STRING" id="526227.Mesil_0308"/>
<dbReference type="KEGG" id="msv:Mesil_0308"/>
<gene>
    <name evidence="2" type="ordered locus">Mesil_0308</name>
</gene>
<dbReference type="Proteomes" id="UP000001916">
    <property type="component" value="Chromosome"/>
</dbReference>
<dbReference type="RefSeq" id="WP_013156856.1">
    <property type="nucleotide sequence ID" value="NC_014212.1"/>
</dbReference>
<sequence length="177" mass="20214">MIHPSRDFLDRFGDAEHCLKLLDRSRRELLRLAESLSDAQFYTRRKPEQWSPAEEMEHIALVEESGGKVIRMLRKVARGQMELPPAGPSGQTRPDGRLVAPPAVQPKGGLSRQEVLDRLRAVRERLLLEVAESKEGIAQPPTFCHPFFGELTALGWLQTLVYNEQHHLRQIKDRLHG</sequence>
<reference evidence="2 3" key="1">
    <citation type="journal article" date="2010" name="Stand. Genomic Sci.">
        <title>Complete genome sequence of Meiothermus silvanus type strain (VI-R2).</title>
        <authorList>
            <person name="Sikorski J."/>
            <person name="Tindall B.J."/>
            <person name="Lowry S."/>
            <person name="Lucas S."/>
            <person name="Nolan M."/>
            <person name="Copeland A."/>
            <person name="Glavina Del Rio T."/>
            <person name="Tice H."/>
            <person name="Cheng J.F."/>
            <person name="Han C."/>
            <person name="Pitluck S."/>
            <person name="Liolios K."/>
            <person name="Ivanova N."/>
            <person name="Mavromatis K."/>
            <person name="Mikhailova N."/>
            <person name="Pati A."/>
            <person name="Goodwin L."/>
            <person name="Chen A."/>
            <person name="Palaniappan K."/>
            <person name="Land M."/>
            <person name="Hauser L."/>
            <person name="Chang Y.J."/>
            <person name="Jeffries C.D."/>
            <person name="Rohde M."/>
            <person name="Goker M."/>
            <person name="Woyke T."/>
            <person name="Bristow J."/>
            <person name="Eisen J.A."/>
            <person name="Markowitz V."/>
            <person name="Hugenholtz P."/>
            <person name="Kyrpides N.C."/>
            <person name="Klenk H.P."/>
            <person name="Lapidus A."/>
        </authorList>
    </citation>
    <scope>NUCLEOTIDE SEQUENCE [LARGE SCALE GENOMIC DNA]</scope>
    <source>
        <strain evidence="3">ATCC 700542 / DSM 9946 / VI-R2</strain>
    </source>
</reference>
<dbReference type="eggNOG" id="ENOG50334RU">
    <property type="taxonomic scope" value="Bacteria"/>
</dbReference>
<dbReference type="InterPro" id="IPR024775">
    <property type="entry name" value="DinB-like"/>
</dbReference>
<protein>
    <recommendedName>
        <fullName evidence="1">DinB-like domain-containing protein</fullName>
    </recommendedName>
</protein>
<keyword evidence="3" id="KW-1185">Reference proteome</keyword>
<dbReference type="EMBL" id="CP002042">
    <property type="protein sequence ID" value="ADH62249.1"/>
    <property type="molecule type" value="Genomic_DNA"/>
</dbReference>
<dbReference type="InterPro" id="IPR034660">
    <property type="entry name" value="DinB/YfiT-like"/>
</dbReference>
<evidence type="ECO:0000259" key="1">
    <source>
        <dbReference type="Pfam" id="PF12867"/>
    </source>
</evidence>
<feature type="domain" description="DinB-like" evidence="1">
    <location>
        <begin position="22"/>
        <end position="171"/>
    </location>
</feature>
<dbReference type="OrthoDB" id="26083at2"/>
<proteinExistence type="predicted"/>
<evidence type="ECO:0000313" key="2">
    <source>
        <dbReference type="EMBL" id="ADH62249.1"/>
    </source>
</evidence>
<dbReference type="HOGENOM" id="CLU_109379_1_1_0"/>
<name>D7BHL1_ALLS1</name>
<dbReference type="Pfam" id="PF12867">
    <property type="entry name" value="DinB_2"/>
    <property type="match status" value="1"/>
</dbReference>
<dbReference type="AlphaFoldDB" id="D7BHL1"/>